<comment type="caution">
    <text evidence="1">The sequence shown here is derived from an EMBL/GenBank/DDBJ whole genome shotgun (WGS) entry which is preliminary data.</text>
</comment>
<dbReference type="AlphaFoldDB" id="A0A839N7I6"/>
<keyword evidence="2" id="KW-1185">Reference proteome</keyword>
<gene>
    <name evidence="1" type="ORF">FHU39_001169</name>
</gene>
<protein>
    <submittedName>
        <fullName evidence="1">Uncharacterized protein</fullName>
    </submittedName>
</protein>
<dbReference type="Proteomes" id="UP000559182">
    <property type="component" value="Unassembled WGS sequence"/>
</dbReference>
<organism evidence="1 2">
    <name type="scientific">Flexivirga oryzae</name>
    <dbReference type="NCBI Taxonomy" id="1794944"/>
    <lineage>
        <taxon>Bacteria</taxon>
        <taxon>Bacillati</taxon>
        <taxon>Actinomycetota</taxon>
        <taxon>Actinomycetes</taxon>
        <taxon>Micrococcales</taxon>
        <taxon>Dermacoccaceae</taxon>
        <taxon>Flexivirga</taxon>
    </lineage>
</organism>
<dbReference type="RefSeq" id="WP_183319486.1">
    <property type="nucleotide sequence ID" value="NZ_JACHVQ010000001.1"/>
</dbReference>
<evidence type="ECO:0000313" key="2">
    <source>
        <dbReference type="Proteomes" id="UP000559182"/>
    </source>
</evidence>
<dbReference type="EMBL" id="JACHVQ010000001">
    <property type="protein sequence ID" value="MBB2891185.1"/>
    <property type="molecule type" value="Genomic_DNA"/>
</dbReference>
<reference evidence="1 2" key="1">
    <citation type="submission" date="2020-08" db="EMBL/GenBank/DDBJ databases">
        <title>Sequencing the genomes of 1000 actinobacteria strains.</title>
        <authorList>
            <person name="Klenk H.-P."/>
        </authorList>
    </citation>
    <scope>NUCLEOTIDE SEQUENCE [LARGE SCALE GENOMIC DNA]</scope>
    <source>
        <strain evidence="1 2">DSM 105369</strain>
    </source>
</reference>
<sequence length="83" mass="9264">MTESSSRQLQTDAAEAILRRIPELAPDANAAELSALADAYSSVAIHEDEEFDPSLLQKWAFDQAAQYVDFEVVEDDDEDEDED</sequence>
<accession>A0A839N7I6</accession>
<proteinExistence type="predicted"/>
<name>A0A839N7I6_9MICO</name>
<evidence type="ECO:0000313" key="1">
    <source>
        <dbReference type="EMBL" id="MBB2891185.1"/>
    </source>
</evidence>